<evidence type="ECO:0000313" key="3">
    <source>
        <dbReference type="EMBL" id="ANB73229.1"/>
    </source>
</evidence>
<feature type="transmembrane region" description="Helical" evidence="1">
    <location>
        <begin position="320"/>
        <end position="341"/>
    </location>
</feature>
<dbReference type="AlphaFoldDB" id="A0A160FL44"/>
<evidence type="ECO:0000259" key="2">
    <source>
        <dbReference type="Pfam" id="PF01757"/>
    </source>
</evidence>
<feature type="transmembrane region" description="Helical" evidence="1">
    <location>
        <begin position="151"/>
        <end position="174"/>
    </location>
</feature>
<feature type="transmembrane region" description="Helical" evidence="1">
    <location>
        <begin position="47"/>
        <end position="69"/>
    </location>
</feature>
<keyword evidence="1" id="KW-1133">Transmembrane helix</keyword>
<feature type="transmembrane region" description="Helical" evidence="1">
    <location>
        <begin position="218"/>
        <end position="235"/>
    </location>
</feature>
<dbReference type="EMBL" id="CP014578">
    <property type="protein sequence ID" value="ANB73229.1"/>
    <property type="molecule type" value="Genomic_DNA"/>
</dbReference>
<name>A0A160FL44_9BURK</name>
<dbReference type="GO" id="GO:0000271">
    <property type="term" value="P:polysaccharide biosynthetic process"/>
    <property type="evidence" value="ECO:0007669"/>
    <property type="project" value="TreeGrafter"/>
</dbReference>
<feature type="domain" description="Acyltransferase 3" evidence="2">
    <location>
        <begin position="17"/>
        <end position="338"/>
    </location>
</feature>
<dbReference type="RefSeq" id="WP_063496625.1">
    <property type="nucleotide sequence ID" value="NZ_CP014578.1"/>
</dbReference>
<feature type="transmembrane region" description="Helical" evidence="1">
    <location>
        <begin position="266"/>
        <end position="284"/>
    </location>
</feature>
<dbReference type="OrthoDB" id="9767863at2"/>
<organism evidence="3 4">
    <name type="scientific">Paraburkholderia phytofirmans OLGA172</name>
    <dbReference type="NCBI Taxonomy" id="1417228"/>
    <lineage>
        <taxon>Bacteria</taxon>
        <taxon>Pseudomonadati</taxon>
        <taxon>Pseudomonadota</taxon>
        <taxon>Betaproteobacteria</taxon>
        <taxon>Burkholderiales</taxon>
        <taxon>Burkholderiaceae</taxon>
        <taxon>Paraburkholderia</taxon>
    </lineage>
</organism>
<gene>
    <name evidence="3" type="ORF">AYM40_13310</name>
</gene>
<dbReference type="PANTHER" id="PTHR23028">
    <property type="entry name" value="ACETYLTRANSFERASE"/>
    <property type="match status" value="1"/>
</dbReference>
<dbReference type="GO" id="GO:0016020">
    <property type="term" value="C:membrane"/>
    <property type="evidence" value="ECO:0007669"/>
    <property type="project" value="TreeGrafter"/>
</dbReference>
<feature type="transmembrane region" description="Helical" evidence="1">
    <location>
        <begin position="179"/>
        <end position="196"/>
    </location>
</feature>
<sequence>MKVIHSSDLAVSGHLLNFDVLRLLFAIFVIFSHSFALLGFADPVQALVRTTTPGSLGVDGFFLISGYLITRSWVNDPSAGRFLARRVLRLYPGFIVASLVSVLIVGPLGADPAQYFRGLDLGGFLRGLLLLHEPQAPRVFAGTPVETVNGAMWTISFEFRCYLVAMLCGCIGLFSRRRIFLVIALLVGAAICYTVPDSGPTDSQHQLFGFKALRVSDYMAWFAALFLTGSCFFLFRERIRYTLTGWVVAFAVLAWSLFYPEWLRPGVLLAGAYVVFGVAAMPALRRVRSGGYVDLSYGLYLYGWPVQKLLSWYWPKVMPWPMFCVTMILCTGLAWLSWHLVEQPALRLKPGAAKRLRFKTAMADMA</sequence>
<feature type="transmembrane region" description="Helical" evidence="1">
    <location>
        <begin position="20"/>
        <end position="41"/>
    </location>
</feature>
<protein>
    <recommendedName>
        <fullName evidence="2">Acyltransferase 3 domain-containing protein</fullName>
    </recommendedName>
</protein>
<dbReference type="Pfam" id="PF01757">
    <property type="entry name" value="Acyl_transf_3"/>
    <property type="match status" value="1"/>
</dbReference>
<feature type="transmembrane region" description="Helical" evidence="1">
    <location>
        <begin position="242"/>
        <end position="260"/>
    </location>
</feature>
<accession>A0A160FL44</accession>
<proteinExistence type="predicted"/>
<dbReference type="Proteomes" id="UP000076852">
    <property type="component" value="Chromosome 1"/>
</dbReference>
<keyword evidence="1" id="KW-0812">Transmembrane</keyword>
<dbReference type="InterPro" id="IPR002656">
    <property type="entry name" value="Acyl_transf_3_dom"/>
</dbReference>
<keyword evidence="1" id="KW-0472">Membrane</keyword>
<dbReference type="InterPro" id="IPR050879">
    <property type="entry name" value="Acyltransferase_3"/>
</dbReference>
<dbReference type="PANTHER" id="PTHR23028:SF131">
    <property type="entry name" value="BLR2367 PROTEIN"/>
    <property type="match status" value="1"/>
</dbReference>
<dbReference type="KEGG" id="buz:AYM40_13310"/>
<evidence type="ECO:0000256" key="1">
    <source>
        <dbReference type="SAM" id="Phobius"/>
    </source>
</evidence>
<keyword evidence="4" id="KW-1185">Reference proteome</keyword>
<evidence type="ECO:0000313" key="4">
    <source>
        <dbReference type="Proteomes" id="UP000076852"/>
    </source>
</evidence>
<feature type="transmembrane region" description="Helical" evidence="1">
    <location>
        <begin position="90"/>
        <end position="110"/>
    </location>
</feature>
<dbReference type="STRING" id="1804984.AYM40_13310"/>
<reference evidence="3 4" key="1">
    <citation type="journal article" date="2016" name="Gene">
        <title>PacBio SMRT assembly of a complex multi-replicon genome reveals chlorocatechol degradative operon in a region of genome plasticity.</title>
        <authorList>
            <person name="Ricker N."/>
            <person name="Shen S.Y."/>
            <person name="Goordial J."/>
            <person name="Jin S."/>
            <person name="Fulthorpe R.R."/>
        </authorList>
    </citation>
    <scope>NUCLEOTIDE SEQUENCE [LARGE SCALE GENOMIC DNA]</scope>
    <source>
        <strain evidence="3 4">OLGA172</strain>
    </source>
</reference>
<dbReference type="GO" id="GO:0016747">
    <property type="term" value="F:acyltransferase activity, transferring groups other than amino-acyl groups"/>
    <property type="evidence" value="ECO:0007669"/>
    <property type="project" value="InterPro"/>
</dbReference>